<dbReference type="GO" id="GO:0070034">
    <property type="term" value="F:telomerase RNA binding"/>
    <property type="evidence" value="ECO:0007669"/>
    <property type="project" value="TreeGrafter"/>
</dbReference>
<dbReference type="GO" id="GO:0000781">
    <property type="term" value="C:chromosome, telomeric region"/>
    <property type="evidence" value="ECO:0007669"/>
    <property type="project" value="UniProtKB-SubCell"/>
</dbReference>
<dbReference type="InterPro" id="IPR003545">
    <property type="entry name" value="Telomerase_RT"/>
</dbReference>
<keyword evidence="1" id="KW-0479">Metal-binding</keyword>
<dbReference type="PANTHER" id="PTHR12066:SF0">
    <property type="entry name" value="TELOMERASE REVERSE TRANSCRIPTASE"/>
    <property type="match status" value="1"/>
</dbReference>
<dbReference type="OrthoDB" id="8068635at2759"/>
<keyword evidence="1" id="KW-0808">Transferase</keyword>
<evidence type="ECO:0000256" key="1">
    <source>
        <dbReference type="RuleBase" id="RU365061"/>
    </source>
</evidence>
<evidence type="ECO:0000259" key="2">
    <source>
        <dbReference type="PROSITE" id="PS50878"/>
    </source>
</evidence>
<keyword evidence="3" id="KW-1185">Reference proteome</keyword>
<dbReference type="EC" id="2.7.7.49" evidence="1"/>
<dbReference type="AlphaFoldDB" id="A0A7I4XW70"/>
<proteinExistence type="inferred from homology"/>
<keyword evidence="1" id="KW-0460">Magnesium</keyword>
<dbReference type="Pfam" id="PF00078">
    <property type="entry name" value="RVT_1"/>
    <property type="match status" value="1"/>
</dbReference>
<protein>
    <recommendedName>
        <fullName evidence="1">Telomerase reverse transcriptase</fullName>
        <ecNumber evidence="1">2.7.7.49</ecNumber>
    </recommendedName>
    <alternativeName>
        <fullName evidence="1">Telomerase catalytic subunit</fullName>
    </alternativeName>
</protein>
<keyword evidence="1" id="KW-0158">Chromosome</keyword>
<keyword evidence="1" id="KW-0779">Telomere</keyword>
<evidence type="ECO:0000313" key="4">
    <source>
        <dbReference type="WBParaSite" id="HCON_00012190-00001"/>
    </source>
</evidence>
<comment type="function">
    <text evidence="1">Telomerase is a ribonucleoprotein enzyme essential for the replication of chromosome termini in most eukaryotes. It elongates telomeres. It is a reverse transcriptase that adds simple sequence repeats to chromosome ends by copying a template sequence within the RNA component of the enzyme.</text>
</comment>
<comment type="subcellular location">
    <subcellularLocation>
        <location evidence="1">Nucleus</location>
    </subcellularLocation>
    <subcellularLocation>
        <location evidence="1">Chromosome</location>
        <location evidence="1">Telomere</location>
    </subcellularLocation>
</comment>
<dbReference type="Proteomes" id="UP000025227">
    <property type="component" value="Unplaced"/>
</dbReference>
<keyword evidence="1" id="KW-0695">RNA-directed DNA polymerase</keyword>
<dbReference type="Gene3D" id="3.30.70.2630">
    <property type="match status" value="1"/>
</dbReference>
<comment type="catalytic activity">
    <reaction evidence="1">
        <text>DNA(n) + a 2'-deoxyribonucleoside 5'-triphosphate = DNA(n+1) + diphosphate</text>
        <dbReference type="Rhea" id="RHEA:22508"/>
        <dbReference type="Rhea" id="RHEA-COMP:17339"/>
        <dbReference type="Rhea" id="RHEA-COMP:17340"/>
        <dbReference type="ChEBI" id="CHEBI:33019"/>
        <dbReference type="ChEBI" id="CHEBI:61560"/>
        <dbReference type="ChEBI" id="CHEBI:173112"/>
        <dbReference type="EC" id="2.7.7.49"/>
    </reaction>
</comment>
<dbReference type="GO" id="GO:0007004">
    <property type="term" value="P:telomere maintenance via telomerase"/>
    <property type="evidence" value="ECO:0007669"/>
    <property type="project" value="TreeGrafter"/>
</dbReference>
<dbReference type="WBParaSite" id="HCON_00012190-00001">
    <property type="protein sequence ID" value="HCON_00012190-00001"/>
    <property type="gene ID" value="HCON_00012190"/>
</dbReference>
<accession>A0A7I4XW70</accession>
<dbReference type="InterPro" id="IPR000477">
    <property type="entry name" value="RT_dom"/>
</dbReference>
<comment type="similarity">
    <text evidence="1">Belongs to the reverse transcriptase family. Telomerase subfamily.</text>
</comment>
<dbReference type="CDD" id="cd01648">
    <property type="entry name" value="TERT"/>
    <property type="match status" value="1"/>
</dbReference>
<reference evidence="4" key="1">
    <citation type="submission" date="2020-12" db="UniProtKB">
        <authorList>
            <consortium name="WormBaseParasite"/>
        </authorList>
    </citation>
    <scope>IDENTIFICATION</scope>
    <source>
        <strain evidence="4">MHco3</strain>
    </source>
</reference>
<keyword evidence="1" id="KW-0548">Nucleotidyltransferase</keyword>
<name>A0A7I4XW70_HAECO</name>
<sequence>MLRCDQIGISGLTATLRENFVTLKEIQTGSVESIGKTVLASLADEIQGTEAEREITNAIEESQKVLNQNDAYEKLRKCFPQNLPNPHAFKRKGYANKQQVRQFLEEILRVFPDGFLGEKNSGELLDSILDKIVPWKSTTALRLTTSHLRVLECGPCRALRSRRRRLLRDVSTIQRELLIRIAEFLTGLLLKTLLECAYFYVEKHNSDYLIYDKKSFEHWRRVEKNKFIRDYSVELAERDRKATSYYVLGKSLCRPILMCTLQGSSRYRTEMRVLAACLDAYIQASGFKSAGAISSEITRLRRFFKCHGCASSFRSGPLFFAKADVQNCFACVNRDILKKALKMVMENRTLHVVYGYGRIPNHGFRRVDRAAPTYEAAVKAMFQFMKKKKLECISRIPEKSEVIPASHVFNRIMSLLDGIRLSLDRSDIQYEMRQGVPQGFELSSRLAHIYLLYFESTYWEQLSRRTCLLRYVDDYLVCSYSRAEVMRILKTLQSPNEFGVSIRLSKCEATFRFKKIPRARRFIQWCGWQIDTKKEKVFKIRSDAQLLYAQHCYSGSEYARQRILRRRIAWAQEKAK</sequence>
<organism evidence="3 4">
    <name type="scientific">Haemonchus contortus</name>
    <name type="common">Barber pole worm</name>
    <dbReference type="NCBI Taxonomy" id="6289"/>
    <lineage>
        <taxon>Eukaryota</taxon>
        <taxon>Metazoa</taxon>
        <taxon>Ecdysozoa</taxon>
        <taxon>Nematoda</taxon>
        <taxon>Chromadorea</taxon>
        <taxon>Rhabditida</taxon>
        <taxon>Rhabditina</taxon>
        <taxon>Rhabditomorpha</taxon>
        <taxon>Strongyloidea</taxon>
        <taxon>Trichostrongylidae</taxon>
        <taxon>Haemonchus</taxon>
    </lineage>
</organism>
<dbReference type="SUPFAM" id="SSF56672">
    <property type="entry name" value="DNA/RNA polymerases"/>
    <property type="match status" value="1"/>
</dbReference>
<dbReference type="GO" id="GO:0042162">
    <property type="term" value="F:telomeric DNA binding"/>
    <property type="evidence" value="ECO:0007669"/>
    <property type="project" value="TreeGrafter"/>
</dbReference>
<dbReference type="PRINTS" id="PR01365">
    <property type="entry name" value="TELOMERASERT"/>
</dbReference>
<evidence type="ECO:0000313" key="3">
    <source>
        <dbReference type="Proteomes" id="UP000025227"/>
    </source>
</evidence>
<dbReference type="PROSITE" id="PS50878">
    <property type="entry name" value="RT_POL"/>
    <property type="match status" value="1"/>
</dbReference>
<keyword evidence="1" id="KW-0539">Nucleus</keyword>
<dbReference type="OMA" id="MCILASE"/>
<dbReference type="GO" id="GO:0000333">
    <property type="term" value="C:telomerase catalytic core complex"/>
    <property type="evidence" value="ECO:0007669"/>
    <property type="project" value="TreeGrafter"/>
</dbReference>
<feature type="domain" description="Reverse transcriptase" evidence="2">
    <location>
        <begin position="217"/>
        <end position="530"/>
    </location>
</feature>
<dbReference type="GO" id="GO:0003720">
    <property type="term" value="F:telomerase activity"/>
    <property type="evidence" value="ECO:0007669"/>
    <property type="project" value="InterPro"/>
</dbReference>
<dbReference type="GO" id="GO:0046872">
    <property type="term" value="F:metal ion binding"/>
    <property type="evidence" value="ECO:0007669"/>
    <property type="project" value="UniProtKB-KW"/>
</dbReference>
<dbReference type="PANTHER" id="PTHR12066">
    <property type="entry name" value="TELOMERASE REVERSE TRANSCRIPTASE"/>
    <property type="match status" value="1"/>
</dbReference>
<dbReference type="InterPro" id="IPR043502">
    <property type="entry name" value="DNA/RNA_pol_sf"/>
</dbReference>